<reference evidence="4" key="1">
    <citation type="journal article" date="2023" name="bioRxiv">
        <title>Scaffold-level genome assemblies of two parasitoid biocontrol wasps reveal the parthenogenesis mechanism and an associated novel virus.</title>
        <authorList>
            <person name="Inwood S."/>
            <person name="Skelly J."/>
            <person name="Guhlin J."/>
            <person name="Harrop T."/>
            <person name="Goldson S."/>
            <person name="Dearden P."/>
        </authorList>
    </citation>
    <scope>NUCLEOTIDE SEQUENCE</scope>
    <source>
        <strain evidence="4">Irish</strain>
        <tissue evidence="4">Whole body</tissue>
    </source>
</reference>
<protein>
    <recommendedName>
        <fullName evidence="3">Protein phosphatase 1 regulatory subunit 21 N-terminal domain-containing protein</fullName>
    </recommendedName>
</protein>
<evidence type="ECO:0000259" key="3">
    <source>
        <dbReference type="SMART" id="SM01254"/>
    </source>
</evidence>
<evidence type="ECO:0000313" key="5">
    <source>
        <dbReference type="Proteomes" id="UP001168990"/>
    </source>
</evidence>
<feature type="coiled-coil region" evidence="1">
    <location>
        <begin position="123"/>
        <end position="192"/>
    </location>
</feature>
<organism evidence="4 5">
    <name type="scientific">Microctonus aethiopoides</name>
    <dbReference type="NCBI Taxonomy" id="144406"/>
    <lineage>
        <taxon>Eukaryota</taxon>
        <taxon>Metazoa</taxon>
        <taxon>Ecdysozoa</taxon>
        <taxon>Arthropoda</taxon>
        <taxon>Hexapoda</taxon>
        <taxon>Insecta</taxon>
        <taxon>Pterygota</taxon>
        <taxon>Neoptera</taxon>
        <taxon>Endopterygota</taxon>
        <taxon>Hymenoptera</taxon>
        <taxon>Apocrita</taxon>
        <taxon>Ichneumonoidea</taxon>
        <taxon>Braconidae</taxon>
        <taxon>Euphorinae</taxon>
        <taxon>Microctonus</taxon>
    </lineage>
</organism>
<dbReference type="EMBL" id="JAQQBS010001422">
    <property type="protein sequence ID" value="KAK0164361.1"/>
    <property type="molecule type" value="Genomic_DNA"/>
</dbReference>
<evidence type="ECO:0000256" key="1">
    <source>
        <dbReference type="SAM" id="Coils"/>
    </source>
</evidence>
<proteinExistence type="predicted"/>
<dbReference type="GO" id="GO:0005769">
    <property type="term" value="C:early endosome"/>
    <property type="evidence" value="ECO:0007669"/>
    <property type="project" value="TreeGrafter"/>
</dbReference>
<feature type="region of interest" description="Disordered" evidence="2">
    <location>
        <begin position="82"/>
        <end position="111"/>
    </location>
</feature>
<dbReference type="PANTHER" id="PTHR21448:SF0">
    <property type="entry name" value="PROTEIN PHOSPHATASE 1 REGULATORY SUBUNIT 21"/>
    <property type="match status" value="1"/>
</dbReference>
<sequence>MEGINGQLQTKYSKIAAEYSKLRAQASVLKKAVIDEQARNNELKGRIKDKDVSLRRAEQELDSLIFRNQQLTKRVTVLQEELDNTQNKSKKGKNKTLLENKDQPPPPPSHVYEEELQKKIVENAQLLSQLSDKDNEIEELDDRIKHLEYKLNLSEKLQVELDSKYLEKIDKLEREKNELQRKINERQKHDETGSFSSIDGKCSYDYDLKVGMINHRQIDHSPFSSPSISRRSSKSIAGDVGLPKNSDYHDENSIDFEATKLSDVEKELQQYKSDYNILKIKYDELVLKDNLIMQQMQPNTLEPLEISNIIGRLTAPFAIPDEIEARETKIREYFMREINELIEEKQNYYAKYLAMATDNEVMAVHLDTSEEKCEKCEAALLEALSKLTNSQEEKDVQEGNYTAQLSTMTEHLANMNEKLIHQTEEIQQLKYELGNRNGKKGKQK</sequence>
<feature type="domain" description="Protein phosphatase 1 regulatory subunit 21 N-terminal" evidence="3">
    <location>
        <begin position="13"/>
        <end position="116"/>
    </location>
</feature>
<dbReference type="Proteomes" id="UP001168990">
    <property type="component" value="Unassembled WGS sequence"/>
</dbReference>
<dbReference type="GO" id="GO:0016020">
    <property type="term" value="C:membrane"/>
    <property type="evidence" value="ECO:0007669"/>
    <property type="project" value="TreeGrafter"/>
</dbReference>
<evidence type="ECO:0000313" key="4">
    <source>
        <dbReference type="EMBL" id="KAK0164361.1"/>
    </source>
</evidence>
<keyword evidence="5" id="KW-1185">Reference proteome</keyword>
<evidence type="ECO:0000256" key="2">
    <source>
        <dbReference type="SAM" id="MobiDB-lite"/>
    </source>
</evidence>
<keyword evidence="1" id="KW-0175">Coiled coil</keyword>
<dbReference type="InterPro" id="IPR019343">
    <property type="entry name" value="PPP1R21_N"/>
</dbReference>
<comment type="caution">
    <text evidence="4">The sequence shown here is derived from an EMBL/GenBank/DDBJ whole genome shotgun (WGS) entry which is preliminary data.</text>
</comment>
<gene>
    <name evidence="4" type="ORF">PV328_002998</name>
</gene>
<dbReference type="SMART" id="SM01254">
    <property type="entry name" value="KLRAQ"/>
    <property type="match status" value="1"/>
</dbReference>
<feature type="compositionally biased region" description="Low complexity" evidence="2">
    <location>
        <begin position="221"/>
        <end position="236"/>
    </location>
</feature>
<dbReference type="Pfam" id="PF10205">
    <property type="entry name" value="KLRAQ"/>
    <property type="match status" value="1"/>
</dbReference>
<dbReference type="InterPro" id="IPR040024">
    <property type="entry name" value="PPP1R21"/>
</dbReference>
<name>A0AA39F7H1_9HYME</name>
<dbReference type="InterPro" id="IPR049372">
    <property type="entry name" value="PPP1R21_C"/>
</dbReference>
<accession>A0AA39F7H1</accession>
<dbReference type="PANTHER" id="PTHR21448">
    <property type="entry name" value="SMOOTH MUSCLE MYOSIN HEAVY CHAIN-RELATED"/>
    <property type="match status" value="1"/>
</dbReference>
<dbReference type="Pfam" id="PF21636">
    <property type="entry name" value="PPP1R21_C"/>
    <property type="match status" value="1"/>
</dbReference>
<feature type="region of interest" description="Disordered" evidence="2">
    <location>
        <begin position="221"/>
        <end position="244"/>
    </location>
</feature>
<dbReference type="AlphaFoldDB" id="A0AA39F7H1"/>
<reference evidence="4" key="2">
    <citation type="submission" date="2023-03" db="EMBL/GenBank/DDBJ databases">
        <authorList>
            <person name="Inwood S.N."/>
            <person name="Skelly J.G."/>
            <person name="Guhlin J."/>
            <person name="Harrop T.W.R."/>
            <person name="Goldson S.G."/>
            <person name="Dearden P.K."/>
        </authorList>
    </citation>
    <scope>NUCLEOTIDE SEQUENCE</scope>
    <source>
        <strain evidence="4">Irish</strain>
        <tissue evidence="4">Whole body</tissue>
    </source>
</reference>
<feature type="coiled-coil region" evidence="1">
    <location>
        <begin position="254"/>
        <end position="288"/>
    </location>
</feature>